<dbReference type="EMBL" id="BMCP01000002">
    <property type="protein sequence ID" value="GGE43092.1"/>
    <property type="molecule type" value="Genomic_DNA"/>
</dbReference>
<evidence type="ECO:0000256" key="1">
    <source>
        <dbReference type="ARBA" id="ARBA00023012"/>
    </source>
</evidence>
<dbReference type="Proteomes" id="UP000602745">
    <property type="component" value="Unassembled WGS sequence"/>
</dbReference>
<dbReference type="GO" id="GO:0000160">
    <property type="term" value="P:phosphorelay signal transduction system"/>
    <property type="evidence" value="ECO:0007669"/>
    <property type="project" value="UniProtKB-KW"/>
</dbReference>
<gene>
    <name evidence="3" type="ORF">GCM10007276_20460</name>
</gene>
<name>A0A8J3DUB9_9RHOB</name>
<proteinExistence type="predicted"/>
<feature type="domain" description="HPt" evidence="2">
    <location>
        <begin position="62"/>
        <end position="118"/>
    </location>
</feature>
<organism evidence="3 4">
    <name type="scientific">Agaricicola taiwanensis</name>
    <dbReference type="NCBI Taxonomy" id="591372"/>
    <lineage>
        <taxon>Bacteria</taxon>
        <taxon>Pseudomonadati</taxon>
        <taxon>Pseudomonadota</taxon>
        <taxon>Alphaproteobacteria</taxon>
        <taxon>Rhodobacterales</taxon>
        <taxon>Paracoccaceae</taxon>
        <taxon>Agaricicola</taxon>
    </lineage>
</organism>
<reference evidence="3" key="2">
    <citation type="submission" date="2020-09" db="EMBL/GenBank/DDBJ databases">
        <authorList>
            <person name="Sun Q."/>
            <person name="Sedlacek I."/>
        </authorList>
    </citation>
    <scope>NUCLEOTIDE SEQUENCE</scope>
    <source>
        <strain evidence="3">CCM 7684</strain>
    </source>
</reference>
<accession>A0A8J3DUB9</accession>
<dbReference type="RefSeq" id="WP_188409619.1">
    <property type="nucleotide sequence ID" value="NZ_BMCP01000002.1"/>
</dbReference>
<dbReference type="Pfam" id="PF01627">
    <property type="entry name" value="Hpt"/>
    <property type="match status" value="1"/>
</dbReference>
<dbReference type="InterPro" id="IPR008207">
    <property type="entry name" value="Sig_transdc_His_kin_Hpt_dom"/>
</dbReference>
<comment type="caution">
    <text evidence="3">The sequence shown here is derived from an EMBL/GenBank/DDBJ whole genome shotgun (WGS) entry which is preliminary data.</text>
</comment>
<keyword evidence="1" id="KW-0902">Two-component regulatory system</keyword>
<reference evidence="3" key="1">
    <citation type="journal article" date="2014" name="Int. J. Syst. Evol. Microbiol.">
        <title>Complete genome sequence of Corynebacterium casei LMG S-19264T (=DSM 44701T), isolated from a smear-ripened cheese.</title>
        <authorList>
            <consortium name="US DOE Joint Genome Institute (JGI-PGF)"/>
            <person name="Walter F."/>
            <person name="Albersmeier A."/>
            <person name="Kalinowski J."/>
            <person name="Ruckert C."/>
        </authorList>
    </citation>
    <scope>NUCLEOTIDE SEQUENCE</scope>
    <source>
        <strain evidence="3">CCM 7684</strain>
    </source>
</reference>
<dbReference type="Gene3D" id="1.20.120.160">
    <property type="entry name" value="HPT domain"/>
    <property type="match status" value="1"/>
</dbReference>
<dbReference type="SUPFAM" id="SSF47226">
    <property type="entry name" value="Histidine-containing phosphotransfer domain, HPT domain"/>
    <property type="match status" value="1"/>
</dbReference>
<evidence type="ECO:0000313" key="4">
    <source>
        <dbReference type="Proteomes" id="UP000602745"/>
    </source>
</evidence>
<dbReference type="InterPro" id="IPR036641">
    <property type="entry name" value="HPT_dom_sf"/>
</dbReference>
<evidence type="ECO:0000259" key="2">
    <source>
        <dbReference type="Pfam" id="PF01627"/>
    </source>
</evidence>
<protein>
    <recommendedName>
        <fullName evidence="2">HPt domain-containing protein</fullName>
    </recommendedName>
</protein>
<evidence type="ECO:0000313" key="3">
    <source>
        <dbReference type="EMBL" id="GGE43092.1"/>
    </source>
</evidence>
<keyword evidence="4" id="KW-1185">Reference proteome</keyword>
<dbReference type="AlphaFoldDB" id="A0A8J3DUB9"/>
<sequence>MLVSASDQATAAIPTRPIDLVHLSRQTAGDRAVEREVLAIFRRQTRLFMIRLEGTTDPTGRAEIAHALVGSARGVGAWRVAAAAEELERAAKGVGNTGSALEAVAETVAEATQEIDTLLAA</sequence>
<dbReference type="GO" id="GO:0004672">
    <property type="term" value="F:protein kinase activity"/>
    <property type="evidence" value="ECO:0007669"/>
    <property type="project" value="UniProtKB-ARBA"/>
</dbReference>